<keyword evidence="2" id="KW-1185">Reference proteome</keyword>
<proteinExistence type="predicted"/>
<gene>
    <name evidence="1" type="ORF">LTS18_010989</name>
</gene>
<evidence type="ECO:0000313" key="1">
    <source>
        <dbReference type="EMBL" id="KAK3059387.1"/>
    </source>
</evidence>
<protein>
    <submittedName>
        <fullName evidence="1">Uncharacterized protein</fullName>
    </submittedName>
</protein>
<accession>A0ACC3CYX6</accession>
<feature type="non-terminal residue" evidence="1">
    <location>
        <position position="1"/>
    </location>
</feature>
<comment type="caution">
    <text evidence="1">The sequence shown here is derived from an EMBL/GenBank/DDBJ whole genome shotgun (WGS) entry which is preliminary data.</text>
</comment>
<evidence type="ECO:0000313" key="2">
    <source>
        <dbReference type="Proteomes" id="UP001186974"/>
    </source>
</evidence>
<organism evidence="1 2">
    <name type="scientific">Coniosporium uncinatum</name>
    <dbReference type="NCBI Taxonomy" id="93489"/>
    <lineage>
        <taxon>Eukaryota</taxon>
        <taxon>Fungi</taxon>
        <taxon>Dikarya</taxon>
        <taxon>Ascomycota</taxon>
        <taxon>Pezizomycotina</taxon>
        <taxon>Dothideomycetes</taxon>
        <taxon>Dothideomycetes incertae sedis</taxon>
        <taxon>Coniosporium</taxon>
    </lineage>
</organism>
<dbReference type="Proteomes" id="UP001186974">
    <property type="component" value="Unassembled WGS sequence"/>
</dbReference>
<name>A0ACC3CYX6_9PEZI</name>
<reference evidence="1" key="1">
    <citation type="submission" date="2024-09" db="EMBL/GenBank/DDBJ databases">
        <title>Black Yeasts Isolated from many extreme environments.</title>
        <authorList>
            <person name="Coleine C."/>
            <person name="Stajich J.E."/>
            <person name="Selbmann L."/>
        </authorList>
    </citation>
    <scope>NUCLEOTIDE SEQUENCE</scope>
    <source>
        <strain evidence="1">CCFEE 5737</strain>
    </source>
</reference>
<sequence length="126" mass="13468">YGPYEEQELGLRAPSSYTGGGYAGTAGLSSGAGATSYEEERGRSQSRMRDELDERYDEEMGQTRGGAGGAGGKGRQDPFADEYAAPSLRGVSPRPLETDVGRHGEQNGQGQGDSPTERRSMFRENV</sequence>
<dbReference type="EMBL" id="JAWDJW010009458">
    <property type="protein sequence ID" value="KAK3059387.1"/>
    <property type="molecule type" value="Genomic_DNA"/>
</dbReference>